<dbReference type="NCBIfam" id="TIGR00756">
    <property type="entry name" value="PPR"/>
    <property type="match status" value="1"/>
</dbReference>
<reference evidence="3" key="1">
    <citation type="journal article" date="2020" name="Stud. Mycol.">
        <title>101 Dothideomycetes genomes: a test case for predicting lifestyles and emergence of pathogens.</title>
        <authorList>
            <person name="Haridas S."/>
            <person name="Albert R."/>
            <person name="Binder M."/>
            <person name="Bloem J."/>
            <person name="Labutti K."/>
            <person name="Salamov A."/>
            <person name="Andreopoulos B."/>
            <person name="Baker S."/>
            <person name="Barry K."/>
            <person name="Bills G."/>
            <person name="Bluhm B."/>
            <person name="Cannon C."/>
            <person name="Castanera R."/>
            <person name="Culley D."/>
            <person name="Daum C."/>
            <person name="Ezra D."/>
            <person name="Gonzalez J."/>
            <person name="Henrissat B."/>
            <person name="Kuo A."/>
            <person name="Liang C."/>
            <person name="Lipzen A."/>
            <person name="Lutzoni F."/>
            <person name="Magnuson J."/>
            <person name="Mondo S."/>
            <person name="Nolan M."/>
            <person name="Ohm R."/>
            <person name="Pangilinan J."/>
            <person name="Park H.-J."/>
            <person name="Ramirez L."/>
            <person name="Alfaro M."/>
            <person name="Sun H."/>
            <person name="Tritt A."/>
            <person name="Yoshinaga Y."/>
            <person name="Zwiers L.-H."/>
            <person name="Turgeon B."/>
            <person name="Goodwin S."/>
            <person name="Spatafora J."/>
            <person name="Crous P."/>
            <person name="Grigoriev I."/>
        </authorList>
    </citation>
    <scope>NUCLEOTIDE SEQUENCE</scope>
    <source>
        <strain evidence="3">CBS 130266</strain>
    </source>
</reference>
<dbReference type="PROSITE" id="PS51375">
    <property type="entry name" value="PPR"/>
    <property type="match status" value="2"/>
</dbReference>
<dbReference type="InterPro" id="IPR002885">
    <property type="entry name" value="PPR_rpt"/>
</dbReference>
<name>A0A9P4U0D9_9PEZI</name>
<evidence type="ECO:0000313" key="3">
    <source>
        <dbReference type="EMBL" id="KAF2431797.1"/>
    </source>
</evidence>
<dbReference type="InterPro" id="IPR051240">
    <property type="entry name" value="Mito_RNA-Proc/Resp"/>
</dbReference>
<keyword evidence="1" id="KW-0677">Repeat</keyword>
<comment type="caution">
    <text evidence="3">The sequence shown here is derived from an EMBL/GenBank/DDBJ whole genome shotgun (WGS) entry which is preliminary data.</text>
</comment>
<feature type="repeat" description="PPR" evidence="2">
    <location>
        <begin position="492"/>
        <end position="526"/>
    </location>
</feature>
<evidence type="ECO:0000256" key="1">
    <source>
        <dbReference type="ARBA" id="ARBA00022737"/>
    </source>
</evidence>
<evidence type="ECO:0000256" key="2">
    <source>
        <dbReference type="PROSITE-ProRule" id="PRU00708"/>
    </source>
</evidence>
<feature type="repeat" description="PPR" evidence="2">
    <location>
        <begin position="747"/>
        <end position="781"/>
    </location>
</feature>
<dbReference type="GO" id="GO:0003729">
    <property type="term" value="F:mRNA binding"/>
    <property type="evidence" value="ECO:0007669"/>
    <property type="project" value="TreeGrafter"/>
</dbReference>
<dbReference type="Proteomes" id="UP000800235">
    <property type="component" value="Unassembled WGS sequence"/>
</dbReference>
<dbReference type="AlphaFoldDB" id="A0A9P4U0D9"/>
<evidence type="ECO:0008006" key="5">
    <source>
        <dbReference type="Google" id="ProtNLM"/>
    </source>
</evidence>
<organism evidence="3 4">
    <name type="scientific">Tothia fuscella</name>
    <dbReference type="NCBI Taxonomy" id="1048955"/>
    <lineage>
        <taxon>Eukaryota</taxon>
        <taxon>Fungi</taxon>
        <taxon>Dikarya</taxon>
        <taxon>Ascomycota</taxon>
        <taxon>Pezizomycotina</taxon>
        <taxon>Dothideomycetes</taxon>
        <taxon>Pleosporomycetidae</taxon>
        <taxon>Venturiales</taxon>
        <taxon>Cylindrosympodiaceae</taxon>
        <taxon>Tothia</taxon>
    </lineage>
</organism>
<dbReference type="InterPro" id="IPR011990">
    <property type="entry name" value="TPR-like_helical_dom_sf"/>
</dbReference>
<dbReference type="EMBL" id="MU007029">
    <property type="protein sequence ID" value="KAF2431797.1"/>
    <property type="molecule type" value="Genomic_DNA"/>
</dbReference>
<dbReference type="Pfam" id="PF13041">
    <property type="entry name" value="PPR_2"/>
    <property type="match status" value="1"/>
</dbReference>
<evidence type="ECO:0000313" key="4">
    <source>
        <dbReference type="Proteomes" id="UP000800235"/>
    </source>
</evidence>
<accession>A0A9P4U0D9</accession>
<keyword evidence="4" id="KW-1185">Reference proteome</keyword>
<protein>
    <recommendedName>
        <fullName evidence="5">Pentatricopeptide repeat-containing protein</fullName>
    </recommendedName>
</protein>
<sequence>MRRAAHVASFTTAESKRLFFVHCRIIHPSLARRSGRRWNTTQATAITHPLEKELGTPTNPPLEDESPSIPELLHSKKEVDITSMITKCREEAISLKYAIDEPDWRNDDDSVLLLGLDKVTTVTPDHLQRVKQHVLDDPEWIEGLVPKYHSHLKADLDSIMRHVLHLPYAGADSITLASSERLKGENLDDASVSCALSSNLSQCDRYWTNNFALLDAAYNLAYPETQRKPNLHIDQVAAERAAKLILSPLNDKLHYTADGHESDDNMGLDIAIVTHMRETWTTPGLFDASNYPQGKDGDIPLVKLRIWSNMMLWVLRQYPTWAAHVLVATYTPPYPPFYMVADVLQNLAGFYLQKAERHTIAQDAGEYLQALHHLLDVCAEPRPHLTQKTIFLFLSRGTLEQCHQFYNTLVNKNVVISHDSYLHFAFFFGLKGDFERALDALHEAVRTGVDVSSWKFLSTFNKILRWCVTNPEGYHSMSYIVSSLLEMGGQMNLRLYNVLILNAVEAGDMKTALHIFNLLEENNAKPDRFTYQALLRGARDSENLGLVKNVARMAEEYWETEPDVHLATNILFCLFVRSSRPNNDPRRQFETMLRTYSRFFKPEILIELGILSERNRLTFFGTTSSTHRTAATFGSKRSEPTIPAINIMLATYLAGNPSTSKLDVMFQNFTSWIHGPERNEERRKQFLGLAMTEHTYNFFLLAYARNAENLQKCTAVVHTMSLGIDATLLPPDTSDQANEPVRPPQPSVRTFSVLLHAFSSHGQTAAAEKVLQVMQKRGLQPNEVTYATLVRGYAKNQDVKGIFLLGYPRFLISSLLHQSLSF</sequence>
<proteinExistence type="predicted"/>
<gene>
    <name evidence="3" type="ORF">EJ08DRAFT_164686</name>
</gene>
<dbReference type="Pfam" id="PF13812">
    <property type="entry name" value="PPR_3"/>
    <property type="match status" value="1"/>
</dbReference>
<dbReference type="OrthoDB" id="185373at2759"/>
<dbReference type="PANTHER" id="PTHR47933">
    <property type="entry name" value="PENTATRICOPEPTIDE REPEAT-CONTAINING PROTEIN 1, MITOCHONDRIAL"/>
    <property type="match status" value="1"/>
</dbReference>
<dbReference type="Gene3D" id="1.25.40.10">
    <property type="entry name" value="Tetratricopeptide repeat domain"/>
    <property type="match status" value="2"/>
</dbReference>